<dbReference type="EMBL" id="SDAM02001188">
    <property type="protein sequence ID" value="KAH6822692.1"/>
    <property type="molecule type" value="Genomic_DNA"/>
</dbReference>
<evidence type="ECO:0000313" key="3">
    <source>
        <dbReference type="Proteomes" id="UP001190926"/>
    </source>
</evidence>
<dbReference type="AlphaFoldDB" id="A0AAD4IW55"/>
<feature type="non-terminal residue" evidence="2">
    <location>
        <position position="75"/>
    </location>
</feature>
<keyword evidence="1" id="KW-0175">Coiled coil</keyword>
<evidence type="ECO:0000313" key="2">
    <source>
        <dbReference type="EMBL" id="KAH6822692.1"/>
    </source>
</evidence>
<gene>
    <name evidence="2" type="ORF">C2S53_003519</name>
</gene>
<organism evidence="2 3">
    <name type="scientific">Perilla frutescens var. hirtella</name>
    <name type="common">Perilla citriodora</name>
    <name type="synonym">Perilla setoyensis</name>
    <dbReference type="NCBI Taxonomy" id="608512"/>
    <lineage>
        <taxon>Eukaryota</taxon>
        <taxon>Viridiplantae</taxon>
        <taxon>Streptophyta</taxon>
        <taxon>Embryophyta</taxon>
        <taxon>Tracheophyta</taxon>
        <taxon>Spermatophyta</taxon>
        <taxon>Magnoliopsida</taxon>
        <taxon>eudicotyledons</taxon>
        <taxon>Gunneridae</taxon>
        <taxon>Pentapetalae</taxon>
        <taxon>asterids</taxon>
        <taxon>lamiids</taxon>
        <taxon>Lamiales</taxon>
        <taxon>Lamiaceae</taxon>
        <taxon>Nepetoideae</taxon>
        <taxon>Elsholtzieae</taxon>
        <taxon>Perilla</taxon>
    </lineage>
</organism>
<evidence type="ECO:0000256" key="1">
    <source>
        <dbReference type="SAM" id="Coils"/>
    </source>
</evidence>
<keyword evidence="3" id="KW-1185">Reference proteome</keyword>
<reference evidence="2 3" key="1">
    <citation type="journal article" date="2021" name="Nat. Commun.">
        <title>Incipient diploidization of the medicinal plant Perilla within 10,000 years.</title>
        <authorList>
            <person name="Zhang Y."/>
            <person name="Shen Q."/>
            <person name="Leng L."/>
            <person name="Zhang D."/>
            <person name="Chen S."/>
            <person name="Shi Y."/>
            <person name="Ning Z."/>
            <person name="Chen S."/>
        </authorList>
    </citation>
    <scope>NUCLEOTIDE SEQUENCE [LARGE SCALE GENOMIC DNA]</scope>
    <source>
        <strain evidence="3">cv. PC099</strain>
    </source>
</reference>
<dbReference type="Proteomes" id="UP001190926">
    <property type="component" value="Unassembled WGS sequence"/>
</dbReference>
<proteinExistence type="predicted"/>
<feature type="coiled-coil region" evidence="1">
    <location>
        <begin position="42"/>
        <end position="69"/>
    </location>
</feature>
<accession>A0AAD4IW55</accession>
<name>A0AAD4IW55_PERFH</name>
<comment type="caution">
    <text evidence="2">The sequence shown here is derived from an EMBL/GenBank/DDBJ whole genome shotgun (WGS) entry which is preliminary data.</text>
</comment>
<protein>
    <submittedName>
        <fullName evidence="2">Uncharacterized protein</fullName>
    </submittedName>
</protein>
<sequence>MADEYIRGLNYQFEVVKAVLVEQRNSQIDMRSAEAEEYIYKIVDLTGNAASKDARIRRLESELGRLRAANDRFVQ</sequence>